<dbReference type="RefSeq" id="WP_060716882.1">
    <property type="nucleotide sequence ID" value="NZ_AP023268.1"/>
</dbReference>
<dbReference type="InterPro" id="IPR001647">
    <property type="entry name" value="HTH_TetR"/>
</dbReference>
<dbReference type="PANTHER" id="PTHR30055">
    <property type="entry name" value="HTH-TYPE TRANSCRIPTIONAL REGULATOR RUTR"/>
    <property type="match status" value="1"/>
</dbReference>
<protein>
    <submittedName>
        <fullName evidence="8">TetR family transcriptional regulator</fullName>
    </submittedName>
    <submittedName>
        <fullName evidence="7">TetR/AcrR family transcriptional regulator</fullName>
    </submittedName>
</protein>
<dbReference type="InterPro" id="IPR009057">
    <property type="entry name" value="Homeodomain-like_sf"/>
</dbReference>
<evidence type="ECO:0000313" key="12">
    <source>
        <dbReference type="Proteomes" id="UP000477951"/>
    </source>
</evidence>
<dbReference type="Proteomes" id="UP000436911">
    <property type="component" value="Unassembled WGS sequence"/>
</dbReference>
<dbReference type="OrthoDB" id="9802802at2"/>
<dbReference type="Pfam" id="PF17935">
    <property type="entry name" value="TetR_C_27"/>
    <property type="match status" value="1"/>
</dbReference>
<dbReference type="EMBL" id="QUSG01000020">
    <property type="protein sequence ID" value="KAA3521927.1"/>
    <property type="molecule type" value="Genomic_DNA"/>
</dbReference>
<evidence type="ECO:0000313" key="10">
    <source>
        <dbReference type="Proteomes" id="UP000436911"/>
    </source>
</evidence>
<evidence type="ECO:0000259" key="6">
    <source>
        <dbReference type="PROSITE" id="PS50977"/>
    </source>
</evidence>
<evidence type="ECO:0000313" key="8">
    <source>
        <dbReference type="EMBL" id="MUZ74626.1"/>
    </source>
</evidence>
<proteinExistence type="predicted"/>
<dbReference type="EMBL" id="WPHU01000011">
    <property type="protein sequence ID" value="MVA58934.1"/>
    <property type="molecule type" value="Genomic_DNA"/>
</dbReference>
<evidence type="ECO:0000313" key="7">
    <source>
        <dbReference type="EMBL" id="KAA3521927.1"/>
    </source>
</evidence>
<dbReference type="InterPro" id="IPR050109">
    <property type="entry name" value="HTH-type_TetR-like_transc_reg"/>
</dbReference>
<evidence type="ECO:0000256" key="3">
    <source>
        <dbReference type="ARBA" id="ARBA00023163"/>
    </source>
</evidence>
<dbReference type="PROSITE" id="PS50977">
    <property type="entry name" value="HTH_TETR_2"/>
    <property type="match status" value="1"/>
</dbReference>
<gene>
    <name evidence="7" type="ORF">DXT89_22410</name>
    <name evidence="9" type="ORF">GOZ88_22760</name>
    <name evidence="8" type="ORF">GOZ90_18220</name>
</gene>
<keyword evidence="1" id="KW-0805">Transcription regulation</keyword>
<evidence type="ECO:0000256" key="2">
    <source>
        <dbReference type="ARBA" id="ARBA00023125"/>
    </source>
</evidence>
<dbReference type="Gene3D" id="1.10.357.10">
    <property type="entry name" value="Tetracycline Repressor, domain 2"/>
    <property type="match status" value="1"/>
</dbReference>
<dbReference type="Proteomes" id="UP000477951">
    <property type="component" value="Unassembled WGS sequence"/>
</dbReference>
<reference evidence="11 12" key="2">
    <citation type="submission" date="2019-12" db="EMBL/GenBank/DDBJ databases">
        <title>Whole-genome sequencing of Allorhizobium vitis.</title>
        <authorList>
            <person name="Gan H.M."/>
            <person name="Szegedi E."/>
            <person name="Burr T."/>
            <person name="Savka M.A."/>
        </authorList>
    </citation>
    <scope>NUCLEOTIDE SEQUENCE [LARGE SCALE GENOMIC DNA]</scope>
    <source>
        <strain evidence="9 11">CG415</strain>
        <strain evidence="8 12">CG516</strain>
    </source>
</reference>
<dbReference type="InterPro" id="IPR036271">
    <property type="entry name" value="Tet_transcr_reg_TetR-rel_C_sf"/>
</dbReference>
<sequence>MTAPKSTGKPTGRGAGKQQPCRPRRSRRPAAETRQEILRAAEELFRQRGYQQVAMADIAAELEMSPANVFKHFHSKTALVDAIATAHLEKLMAGLADLEMLSSPQMKLLQMAEQLLTKLLQDVCDNPHLFKMIVLTTDLELTAADLYREKICAIFETIVLEGVATGDFFVTDPRHTASVIATALEGVIHPLSITREKPEILHIRCRDLIGLVTTALQNPLAK</sequence>
<evidence type="ECO:0000256" key="4">
    <source>
        <dbReference type="PROSITE-ProRule" id="PRU00335"/>
    </source>
</evidence>
<feature type="region of interest" description="Disordered" evidence="5">
    <location>
        <begin position="1"/>
        <end position="33"/>
    </location>
</feature>
<keyword evidence="2 4" id="KW-0238">DNA-binding</keyword>
<dbReference type="Proteomes" id="UP000440716">
    <property type="component" value="Unassembled WGS sequence"/>
</dbReference>
<dbReference type="GeneID" id="60684828"/>
<dbReference type="PRINTS" id="PR00455">
    <property type="entry name" value="HTHTETR"/>
</dbReference>
<organism evidence="8 12">
    <name type="scientific">Agrobacterium vitis</name>
    <name type="common">Rhizobium vitis</name>
    <dbReference type="NCBI Taxonomy" id="373"/>
    <lineage>
        <taxon>Bacteria</taxon>
        <taxon>Pseudomonadati</taxon>
        <taxon>Pseudomonadota</taxon>
        <taxon>Alphaproteobacteria</taxon>
        <taxon>Hyphomicrobiales</taxon>
        <taxon>Rhizobiaceae</taxon>
        <taxon>Rhizobium/Agrobacterium group</taxon>
        <taxon>Agrobacterium</taxon>
    </lineage>
</organism>
<dbReference type="InterPro" id="IPR041478">
    <property type="entry name" value="TetR_C_27"/>
</dbReference>
<name>A0A368NJ26_AGRVI</name>
<dbReference type="SUPFAM" id="SSF46689">
    <property type="entry name" value="Homeodomain-like"/>
    <property type="match status" value="1"/>
</dbReference>
<accession>A0A368NJ26</accession>
<keyword evidence="3" id="KW-0804">Transcription</keyword>
<dbReference type="GO" id="GO:0000976">
    <property type="term" value="F:transcription cis-regulatory region binding"/>
    <property type="evidence" value="ECO:0007669"/>
    <property type="project" value="TreeGrafter"/>
</dbReference>
<dbReference type="SUPFAM" id="SSF48498">
    <property type="entry name" value="Tetracyclin repressor-like, C-terminal domain"/>
    <property type="match status" value="1"/>
</dbReference>
<dbReference type="EMBL" id="WPHR01000017">
    <property type="protein sequence ID" value="MUZ74626.1"/>
    <property type="molecule type" value="Genomic_DNA"/>
</dbReference>
<evidence type="ECO:0000256" key="1">
    <source>
        <dbReference type="ARBA" id="ARBA00023015"/>
    </source>
</evidence>
<dbReference type="Pfam" id="PF00440">
    <property type="entry name" value="TetR_N"/>
    <property type="match status" value="1"/>
</dbReference>
<comment type="caution">
    <text evidence="8">The sequence shown here is derived from an EMBL/GenBank/DDBJ whole genome shotgun (WGS) entry which is preliminary data.</text>
</comment>
<evidence type="ECO:0000313" key="9">
    <source>
        <dbReference type="EMBL" id="MVA58934.1"/>
    </source>
</evidence>
<reference evidence="7 10" key="1">
    <citation type="submission" date="2018-08" db="EMBL/GenBank/DDBJ databases">
        <title>Genome sequencing of Agrobacterium vitis strain ICMP 10754.</title>
        <authorList>
            <person name="Visnovsky S.B."/>
            <person name="Pitman A.R."/>
        </authorList>
    </citation>
    <scope>NUCLEOTIDE SEQUENCE [LARGE SCALE GENOMIC DNA]</scope>
    <source>
        <strain evidence="7 10">ICMP 10754</strain>
    </source>
</reference>
<evidence type="ECO:0000256" key="5">
    <source>
        <dbReference type="SAM" id="MobiDB-lite"/>
    </source>
</evidence>
<dbReference type="PANTHER" id="PTHR30055:SF151">
    <property type="entry name" value="TRANSCRIPTIONAL REGULATORY PROTEIN"/>
    <property type="match status" value="1"/>
</dbReference>
<evidence type="ECO:0000313" key="11">
    <source>
        <dbReference type="Proteomes" id="UP000440716"/>
    </source>
</evidence>
<dbReference type="AlphaFoldDB" id="A0A368NJ26"/>
<feature type="DNA-binding region" description="H-T-H motif" evidence="4">
    <location>
        <begin position="54"/>
        <end position="73"/>
    </location>
</feature>
<feature type="domain" description="HTH tetR-type" evidence="6">
    <location>
        <begin position="31"/>
        <end position="91"/>
    </location>
</feature>
<dbReference type="GO" id="GO:0003700">
    <property type="term" value="F:DNA-binding transcription factor activity"/>
    <property type="evidence" value="ECO:0007669"/>
    <property type="project" value="TreeGrafter"/>
</dbReference>